<evidence type="ECO:0000256" key="4">
    <source>
        <dbReference type="ARBA" id="ARBA00023242"/>
    </source>
</evidence>
<evidence type="ECO:0000313" key="9">
    <source>
        <dbReference type="Proteomes" id="UP001138500"/>
    </source>
</evidence>
<dbReference type="Gene3D" id="3.30.160.60">
    <property type="entry name" value="Classic Zinc Finger"/>
    <property type="match status" value="1"/>
</dbReference>
<dbReference type="Pfam" id="PF04082">
    <property type="entry name" value="Fungal_trans"/>
    <property type="match status" value="1"/>
</dbReference>
<name>A0A9W7SQD2_9PEZI</name>
<dbReference type="InterPro" id="IPR045247">
    <property type="entry name" value="Oye-like"/>
</dbReference>
<feature type="region of interest" description="Disordered" evidence="6">
    <location>
        <begin position="602"/>
        <end position="626"/>
    </location>
</feature>
<dbReference type="GO" id="GO:0016628">
    <property type="term" value="F:oxidoreductase activity, acting on the CH-CH group of donors, NAD or NADP as acceptor"/>
    <property type="evidence" value="ECO:0007669"/>
    <property type="project" value="UniProtKB-ARBA"/>
</dbReference>
<dbReference type="PANTHER" id="PTHR22893">
    <property type="entry name" value="NADH OXIDOREDUCTASE-RELATED"/>
    <property type="match status" value="1"/>
</dbReference>
<keyword evidence="9" id="KW-1185">Reference proteome</keyword>
<dbReference type="SUPFAM" id="SSF57667">
    <property type="entry name" value="beta-beta-alpha zinc fingers"/>
    <property type="match status" value="1"/>
</dbReference>
<dbReference type="Pfam" id="PF00096">
    <property type="entry name" value="zf-C2H2"/>
    <property type="match status" value="1"/>
</dbReference>
<feature type="domain" description="C2H2-type" evidence="7">
    <location>
        <begin position="398"/>
        <end position="427"/>
    </location>
</feature>
<dbReference type="GO" id="GO:0005829">
    <property type="term" value="C:cytosol"/>
    <property type="evidence" value="ECO:0007669"/>
    <property type="project" value="UniProtKB-ARBA"/>
</dbReference>
<reference evidence="8 9" key="2">
    <citation type="journal article" date="2021" name="Curr. Genet.">
        <title>Genetic response to nitrogen starvation in the aggressive Eucalyptus foliar pathogen Teratosphaeria destructans.</title>
        <authorList>
            <person name="Havenga M."/>
            <person name="Wingfield B.D."/>
            <person name="Wingfield M.J."/>
            <person name="Dreyer L.L."/>
            <person name="Roets F."/>
            <person name="Aylward J."/>
        </authorList>
    </citation>
    <scope>NUCLEOTIDE SEQUENCE [LARGE SCALE GENOMIC DNA]</scope>
    <source>
        <strain evidence="8">CMW44962</strain>
    </source>
</reference>
<evidence type="ECO:0000259" key="7">
    <source>
        <dbReference type="PROSITE" id="PS50157"/>
    </source>
</evidence>
<gene>
    <name evidence="8" type="ORF">Tdes44962_MAKER09960</name>
</gene>
<dbReference type="OrthoDB" id="276546at2759"/>
<accession>A0A9W7SQD2</accession>
<protein>
    <submittedName>
        <fullName evidence="8">Fungal specific transcription factor domain</fullName>
    </submittedName>
</protein>
<dbReference type="GO" id="GO:0006351">
    <property type="term" value="P:DNA-templated transcription"/>
    <property type="evidence" value="ECO:0007669"/>
    <property type="project" value="InterPro"/>
</dbReference>
<dbReference type="InterPro" id="IPR013785">
    <property type="entry name" value="Aldolase_TIM"/>
</dbReference>
<feature type="domain" description="C2H2-type" evidence="7">
    <location>
        <begin position="427"/>
        <end position="454"/>
    </location>
</feature>
<dbReference type="GO" id="GO:0003677">
    <property type="term" value="F:DNA binding"/>
    <property type="evidence" value="ECO:0007669"/>
    <property type="project" value="InterPro"/>
</dbReference>
<keyword evidence="5" id="KW-0479">Metal-binding</keyword>
<comment type="cofactor">
    <cofactor evidence="1">
        <name>FMN</name>
        <dbReference type="ChEBI" id="CHEBI:58210"/>
    </cofactor>
</comment>
<keyword evidence="3" id="KW-0560">Oxidoreductase</keyword>
<proteinExistence type="inferred from homology"/>
<dbReference type="SUPFAM" id="SSF51395">
    <property type="entry name" value="FMN-linked oxidoreductases"/>
    <property type="match status" value="1"/>
</dbReference>
<evidence type="ECO:0000256" key="3">
    <source>
        <dbReference type="ARBA" id="ARBA00023002"/>
    </source>
</evidence>
<dbReference type="GO" id="GO:0010181">
    <property type="term" value="F:FMN binding"/>
    <property type="evidence" value="ECO:0007669"/>
    <property type="project" value="InterPro"/>
</dbReference>
<dbReference type="Pfam" id="PF00724">
    <property type="entry name" value="Oxidored_FMN"/>
    <property type="match status" value="1"/>
</dbReference>
<evidence type="ECO:0000256" key="2">
    <source>
        <dbReference type="ARBA" id="ARBA00005979"/>
    </source>
</evidence>
<dbReference type="GO" id="GO:0003959">
    <property type="term" value="F:NADPH dehydrogenase activity"/>
    <property type="evidence" value="ECO:0007669"/>
    <property type="project" value="TreeGrafter"/>
</dbReference>
<dbReference type="EMBL" id="RIBY02001958">
    <property type="protein sequence ID" value="KAH9826742.1"/>
    <property type="molecule type" value="Genomic_DNA"/>
</dbReference>
<dbReference type="InterPro" id="IPR036236">
    <property type="entry name" value="Znf_C2H2_sf"/>
</dbReference>
<dbReference type="CDD" id="cd12148">
    <property type="entry name" value="fungal_TF_MHR"/>
    <property type="match status" value="1"/>
</dbReference>
<comment type="caution">
    <text evidence="8">The sequence shown here is derived from an EMBL/GenBank/DDBJ whole genome shotgun (WGS) entry which is preliminary data.</text>
</comment>
<dbReference type="PROSITE" id="PS50157">
    <property type="entry name" value="ZINC_FINGER_C2H2_2"/>
    <property type="match status" value="2"/>
</dbReference>
<keyword evidence="5" id="KW-0862">Zinc</keyword>
<keyword evidence="4" id="KW-0539">Nucleus</keyword>
<organism evidence="8 9">
    <name type="scientific">Teratosphaeria destructans</name>
    <dbReference type="NCBI Taxonomy" id="418781"/>
    <lineage>
        <taxon>Eukaryota</taxon>
        <taxon>Fungi</taxon>
        <taxon>Dikarya</taxon>
        <taxon>Ascomycota</taxon>
        <taxon>Pezizomycotina</taxon>
        <taxon>Dothideomycetes</taxon>
        <taxon>Dothideomycetidae</taxon>
        <taxon>Mycosphaerellales</taxon>
        <taxon>Teratosphaeriaceae</taxon>
        <taxon>Teratosphaeria</taxon>
    </lineage>
</organism>
<dbReference type="Proteomes" id="UP001138500">
    <property type="component" value="Unassembled WGS sequence"/>
</dbReference>
<dbReference type="InterPro" id="IPR007219">
    <property type="entry name" value="XnlR_reg_dom"/>
</dbReference>
<dbReference type="GO" id="GO:0008270">
    <property type="term" value="F:zinc ion binding"/>
    <property type="evidence" value="ECO:0007669"/>
    <property type="project" value="UniProtKB-KW"/>
</dbReference>
<evidence type="ECO:0000256" key="1">
    <source>
        <dbReference type="ARBA" id="ARBA00001917"/>
    </source>
</evidence>
<dbReference type="PROSITE" id="PS00028">
    <property type="entry name" value="ZINC_FINGER_C2H2_1"/>
    <property type="match status" value="2"/>
</dbReference>
<dbReference type="FunFam" id="3.20.20.70:FF:000059">
    <property type="entry name" value="N-ethylmaleimide reductase, FMN-linked"/>
    <property type="match status" value="1"/>
</dbReference>
<feature type="compositionally biased region" description="Polar residues" evidence="6">
    <location>
        <begin position="614"/>
        <end position="626"/>
    </location>
</feature>
<dbReference type="InterPro" id="IPR013087">
    <property type="entry name" value="Znf_C2H2_type"/>
</dbReference>
<evidence type="ECO:0000256" key="6">
    <source>
        <dbReference type="SAM" id="MobiDB-lite"/>
    </source>
</evidence>
<dbReference type="SMART" id="SM00355">
    <property type="entry name" value="ZnF_C2H2"/>
    <property type="match status" value="2"/>
</dbReference>
<dbReference type="InterPro" id="IPR001155">
    <property type="entry name" value="OxRdtase_FMN_N"/>
</dbReference>
<evidence type="ECO:0000256" key="5">
    <source>
        <dbReference type="PROSITE-ProRule" id="PRU00042"/>
    </source>
</evidence>
<dbReference type="Gene3D" id="3.20.20.70">
    <property type="entry name" value="Aldolase class I"/>
    <property type="match status" value="1"/>
</dbReference>
<dbReference type="CDD" id="cd02933">
    <property type="entry name" value="OYE_like_FMN"/>
    <property type="match status" value="1"/>
</dbReference>
<comment type="similarity">
    <text evidence="2">Belongs to the NADH:flavin oxidoreductase/NADH oxidase family.</text>
</comment>
<keyword evidence="5" id="KW-0863">Zinc-finger</keyword>
<evidence type="ECO:0000313" key="8">
    <source>
        <dbReference type="EMBL" id="KAH9826742.1"/>
    </source>
</evidence>
<reference evidence="8 9" key="1">
    <citation type="journal article" date="2018" name="IMA Fungus">
        <title>IMA Genome-F 10: Nine draft genome sequences of Claviceps purpurea s.lat., including C. arundinis, C. humidiphila, and C. cf. spartinae, pseudomolecules for the pitch canker pathogen Fusarium circinatum, draft genome of Davidsoniella eucalypti, Grosmannia galeiformis, Quambalaria eucalypti, and Teratosphaeria destructans.</title>
        <authorList>
            <person name="Wingfield B.D."/>
            <person name="Liu M."/>
            <person name="Nguyen H.D."/>
            <person name="Lane F.A."/>
            <person name="Morgan S.W."/>
            <person name="De Vos L."/>
            <person name="Wilken P.M."/>
            <person name="Duong T.A."/>
            <person name="Aylward J."/>
            <person name="Coetzee M.P."/>
            <person name="Dadej K."/>
            <person name="De Beer Z.W."/>
            <person name="Findlay W."/>
            <person name="Havenga M."/>
            <person name="Kolarik M."/>
            <person name="Menzies J.G."/>
            <person name="Naidoo K."/>
            <person name="Pochopski O."/>
            <person name="Shoukouhi P."/>
            <person name="Santana Q.C."/>
            <person name="Seifert K.A."/>
            <person name="Soal N."/>
            <person name="Steenkamp E.T."/>
            <person name="Tatham C.T."/>
            <person name="van der Nest M.A."/>
            <person name="Wingfield M.J."/>
        </authorList>
    </citation>
    <scope>NUCLEOTIDE SEQUENCE [LARGE SCALE GENOMIC DNA]</scope>
    <source>
        <strain evidence="8">CMW44962</strain>
    </source>
</reference>
<dbReference type="AlphaFoldDB" id="A0A9W7SQD2"/>
<dbReference type="PANTHER" id="PTHR22893:SF129">
    <property type="entry name" value="FLAVIN OXIDOREDUCTASE HXNT"/>
    <property type="match status" value="1"/>
</dbReference>
<sequence>MPSAISPPPFTPLRDTTLFQPLQLGHLTLQHRLVQAPLTRMRAVKESTGVYVPGDLNVLYYSQRASKGGLQLTEATDISHHASGYPGTPGVFTPSQIAGWRRVTDAVHAKGGFIFAQLWHTGRASPPSFRGGKPAISASAIPISGNALDGTEYAAAPPTPMTVEEIGEVTREFADASKRALEAGFDGVEIHGANGYLLDQFLHDNVNQRTDAYGGSVQNRCRFVLEVIEAVTEAIGAERVGIRLSPYNFFQDTRDSDPLAHWTYLCERIATLADKHRPAYVHMIEPRFDEVLDEQAKMDALPTSGKDGADQDSGKKTVNSLVPFRRILKEGGIKFLAAGNFDRDNAVPKLEADDADAIVMGRWFIANPDLPRRLADGLMLNILRCSAMPSQKPTGRRHVCTALGCGKSFTRNEHLQRHLLNHMDGEFTCERCRAHFKRQDLLERHLVRHKAKDAEGTSLMTRKRSWKDANGDIVTQRPKPNDVRAVVEMAEEGDFALMSPPTSMRSCNGNPTAQDITAAQEDLDFSLSTLGPTGFAAQDFPSSDMFWDAPLDAAQSLQTKDTMYEDVFNPDTANSFNMPFTTMNNYNWLFDLDPNVTPQGEQIGGLGRAPPAQMESSCPSHSMPPTSLATAASPCRLMPPLAFDRATQHERPVSSCLDVSHSSSKSRELDDVSKPVTTKCQGLGVGELKVKTQPERPLALVCHESFLPRIDQIARSQVLDLVRTSCPVTPAGTAVSVDDPLLSMLCLQRYCDLYFTKFNTAYPLIHQATFEPATTDTLLLTAMLSLGATYAEKDAHQLAVCIHDVLRPRIFAHTAFSARPTLWMLQAILLVECFGKSRAGQKQHDMSHLFHGLLINLIRRSDCQVANPDAQSSTEDDLEDQWRAWADAEQKKRLAQLCFLWDVQHAVLFCQSLCMSAFELRCTLPCDQIVWEAPSAQQWARLQNERKSPPLLLAVLKSYLAGHASPMSTDLNALSRVIILHGLMSISWDMGRRDATSLGIIGNDLLLGNWKDRLADAYAAWKADFDQYGTIMEVELERHSTGAREQEQARRELTVFISAYTAIYHSACIMLYADFLDMQIYAGARHILGRAVGRQDYSRSQKVVKQWATSAVAAKATLHAAHLLKHAAPQQEDLDASSLFHYPWCLYIATATIWCFSNARPSVRSASESGDENEPIWDAKAEMDVLIGSMTSMTADQLAAPATDGERRGVIGLTAVISHQLQRVRWAVVHSAMTVLKGLVPWRLISQDNCLDVMTRS</sequence>